<evidence type="ECO:0000313" key="3">
    <source>
        <dbReference type="Proteomes" id="UP000092124"/>
    </source>
</evidence>
<reference evidence="2 3" key="1">
    <citation type="submission" date="2016-06" db="EMBL/GenBank/DDBJ databases">
        <title>The Draft Genome Sequence and Annotation of the Desert Woodrat Neotoma lepida.</title>
        <authorList>
            <person name="Campbell M."/>
            <person name="Oakeson K.F."/>
            <person name="Yandell M."/>
            <person name="Halpert J.R."/>
            <person name="Dearing D."/>
        </authorList>
    </citation>
    <scope>NUCLEOTIDE SEQUENCE [LARGE SCALE GENOMIC DNA]</scope>
    <source>
        <strain evidence="2">417</strain>
        <tissue evidence="2">Liver</tissue>
    </source>
</reference>
<name>A0A1A6FZE3_NEOLE</name>
<evidence type="ECO:0000259" key="1">
    <source>
        <dbReference type="Pfam" id="PF06017"/>
    </source>
</evidence>
<keyword evidence="3" id="KW-1185">Reference proteome</keyword>
<dbReference type="STRING" id="56216.A0A1A6FZE3"/>
<proteinExistence type="predicted"/>
<feature type="domain" description="TH1" evidence="1">
    <location>
        <begin position="1"/>
        <end position="65"/>
    </location>
</feature>
<comment type="caution">
    <text evidence="2">The sequence shown here is derived from an EMBL/GenBank/DDBJ whole genome shotgun (WGS) entry which is preliminary data.</text>
</comment>
<dbReference type="Proteomes" id="UP000092124">
    <property type="component" value="Unassembled WGS sequence"/>
</dbReference>
<dbReference type="OrthoDB" id="6108017at2759"/>
<protein>
    <recommendedName>
        <fullName evidence="1">TH1 domain-containing protein</fullName>
    </recommendedName>
</protein>
<dbReference type="Pfam" id="PF06017">
    <property type="entry name" value="Myosin_TH1"/>
    <property type="match status" value="1"/>
</dbReference>
<gene>
    <name evidence="2" type="ORF">A6R68_10343</name>
</gene>
<dbReference type="AlphaFoldDB" id="A0A1A6FZE3"/>
<dbReference type="InterPro" id="IPR010926">
    <property type="entry name" value="Myosin_TH1"/>
</dbReference>
<dbReference type="EMBL" id="LZPO01116351">
    <property type="protein sequence ID" value="OBS58532.1"/>
    <property type="molecule type" value="Genomic_DNA"/>
</dbReference>
<dbReference type="GO" id="GO:0016459">
    <property type="term" value="C:myosin complex"/>
    <property type="evidence" value="ECO:0007669"/>
    <property type="project" value="InterPro"/>
</dbReference>
<organism evidence="2 3">
    <name type="scientific">Neotoma lepida</name>
    <name type="common">Desert woodrat</name>
    <dbReference type="NCBI Taxonomy" id="56216"/>
    <lineage>
        <taxon>Eukaryota</taxon>
        <taxon>Metazoa</taxon>
        <taxon>Chordata</taxon>
        <taxon>Craniata</taxon>
        <taxon>Vertebrata</taxon>
        <taxon>Euteleostomi</taxon>
        <taxon>Mammalia</taxon>
        <taxon>Eutheria</taxon>
        <taxon>Euarchontoglires</taxon>
        <taxon>Glires</taxon>
        <taxon>Rodentia</taxon>
        <taxon>Myomorpha</taxon>
        <taxon>Muroidea</taxon>
        <taxon>Cricetidae</taxon>
        <taxon>Neotominae</taxon>
        <taxon>Neotoma</taxon>
    </lineage>
</organism>
<dbReference type="GO" id="GO:0003774">
    <property type="term" value="F:cytoskeletal motor activity"/>
    <property type="evidence" value="ECO:0007669"/>
    <property type="project" value="InterPro"/>
</dbReference>
<accession>A0A1A6FZE3</accession>
<sequence length="129" mass="14842">MSSQNDGFFAVHLKEGSEAASKGDFLFSSDHLIEMATKLYRTTLSQTNQKLNIEISDEYVHELGNTLFTFSFTIVVWFSTFIHEYNCFRFLVQFRQDKVCVKFIQGSQKNGSVPTCKRKNNRLLEVAVP</sequence>
<evidence type="ECO:0000313" key="2">
    <source>
        <dbReference type="EMBL" id="OBS58532.1"/>
    </source>
</evidence>